<dbReference type="InParanoid" id="M1YLG4"/>
<gene>
    <name evidence="2" type="ORF">NITGR_620024</name>
</gene>
<keyword evidence="3" id="KW-1185">Reference proteome</keyword>
<dbReference type="InterPro" id="IPR036869">
    <property type="entry name" value="J_dom_sf"/>
</dbReference>
<dbReference type="RefSeq" id="WP_005009878.1">
    <property type="nucleotide sequence ID" value="NZ_HG422173.1"/>
</dbReference>
<dbReference type="Pfam" id="PF00226">
    <property type="entry name" value="DnaJ"/>
    <property type="match status" value="1"/>
</dbReference>
<dbReference type="AlphaFoldDB" id="M1YLG4"/>
<reference evidence="2 3" key="1">
    <citation type="journal article" date="2013" name="Front. Microbiol.">
        <title>The genome of Nitrospina gracilis illuminates the metabolism and evolution of the major marine nitrite oxidizer.</title>
        <authorList>
            <person name="Luecker S."/>
            <person name="Nowka B."/>
            <person name="Rattei T."/>
            <person name="Spieck E."/>
            <person name="and Daims H."/>
        </authorList>
    </citation>
    <scope>NUCLEOTIDE SEQUENCE [LARGE SCALE GENOMIC DNA]</scope>
    <source>
        <strain evidence="2 3">3/211</strain>
    </source>
</reference>
<dbReference type="PROSITE" id="PS50076">
    <property type="entry name" value="DNAJ_2"/>
    <property type="match status" value="1"/>
</dbReference>
<evidence type="ECO:0000259" key="1">
    <source>
        <dbReference type="PROSITE" id="PS50076"/>
    </source>
</evidence>
<dbReference type="PRINTS" id="PR00625">
    <property type="entry name" value="JDOMAIN"/>
</dbReference>
<dbReference type="Proteomes" id="UP000011704">
    <property type="component" value="Unassembled WGS sequence"/>
</dbReference>
<dbReference type="PANTHER" id="PTHR24074">
    <property type="entry name" value="CO-CHAPERONE PROTEIN DJLA"/>
    <property type="match status" value="1"/>
</dbReference>
<dbReference type="CDD" id="cd06257">
    <property type="entry name" value="DnaJ"/>
    <property type="match status" value="1"/>
</dbReference>
<organism evidence="2 3">
    <name type="scientific">Nitrospina gracilis (strain 3/211)</name>
    <dbReference type="NCBI Taxonomy" id="1266370"/>
    <lineage>
        <taxon>Bacteria</taxon>
        <taxon>Pseudomonadati</taxon>
        <taxon>Nitrospinota/Tectimicrobiota group</taxon>
        <taxon>Nitrospinota</taxon>
        <taxon>Nitrospinia</taxon>
        <taxon>Nitrospinales</taxon>
        <taxon>Nitrospinaceae</taxon>
        <taxon>Nitrospina</taxon>
    </lineage>
</organism>
<dbReference type="SUPFAM" id="SSF158682">
    <property type="entry name" value="TerB-like"/>
    <property type="match status" value="1"/>
</dbReference>
<sequence>MSWLFGAGLGFLRGGPLGAVAGGVAQHFLSKKFQKLVRKSLPGVKNEPVFVGCIIVVMTKIAMIKGALLPREVETIYRFFVRNLNYKEGDFDGINRVIRETYEKNPDLQPIIEQYKQSSESKYRGLLLTLAYQIALVENSLSEDTQKEINELAHLLELSHERHNAIREQFSLDSLVTPYGILGVPVSATDEEIKKAYRRLAAQYHPDRVAHRGGEEVEQAHIRFLQLQEAYKEIREVRRF</sequence>
<name>M1YLG4_NITG3</name>
<accession>M1YLG4</accession>
<feature type="domain" description="J" evidence="1">
    <location>
        <begin position="177"/>
        <end position="239"/>
    </location>
</feature>
<dbReference type="InterPro" id="IPR029024">
    <property type="entry name" value="TerB-like"/>
</dbReference>
<dbReference type="HOGENOM" id="CLU_066221_2_0_0"/>
<comment type="caution">
    <text evidence="2">The sequence shown here is derived from an EMBL/GenBank/DDBJ whole genome shotgun (WGS) entry which is preliminary data.</text>
</comment>
<dbReference type="Gene3D" id="1.10.3680.10">
    <property type="entry name" value="TerB-like"/>
    <property type="match status" value="1"/>
</dbReference>
<dbReference type="InterPro" id="IPR007791">
    <property type="entry name" value="DjlA_N"/>
</dbReference>
<dbReference type="FunCoup" id="M1YLG4">
    <property type="interactions" value="59"/>
</dbReference>
<dbReference type="STRING" id="1266370.NITGR_620024"/>
<evidence type="ECO:0000313" key="2">
    <source>
        <dbReference type="EMBL" id="CCQ91327.1"/>
    </source>
</evidence>
<dbReference type="Gene3D" id="1.10.287.110">
    <property type="entry name" value="DnaJ domain"/>
    <property type="match status" value="1"/>
</dbReference>
<dbReference type="OrthoDB" id="9779622at2"/>
<dbReference type="Pfam" id="PF05099">
    <property type="entry name" value="TerB"/>
    <property type="match status" value="1"/>
</dbReference>
<dbReference type="InterPro" id="IPR001623">
    <property type="entry name" value="DnaJ_domain"/>
</dbReference>
<protein>
    <recommendedName>
        <fullName evidence="1">J domain-containing protein</fullName>
    </recommendedName>
</protein>
<dbReference type="SUPFAM" id="SSF46565">
    <property type="entry name" value="Chaperone J-domain"/>
    <property type="match status" value="1"/>
</dbReference>
<evidence type="ECO:0000313" key="3">
    <source>
        <dbReference type="Proteomes" id="UP000011704"/>
    </source>
</evidence>
<dbReference type="InterPro" id="IPR050817">
    <property type="entry name" value="DjlA_DnaK_co-chaperone"/>
</dbReference>
<dbReference type="SMART" id="SM00271">
    <property type="entry name" value="DnaJ"/>
    <property type="match status" value="1"/>
</dbReference>
<proteinExistence type="predicted"/>
<dbReference type="EMBL" id="CAQJ01000069">
    <property type="protein sequence ID" value="CCQ91327.1"/>
    <property type="molecule type" value="Genomic_DNA"/>
</dbReference>